<gene>
    <name evidence="6 8" type="primary">smc</name>
    <name evidence="8" type="ORF">C7B47_00820</name>
</gene>
<dbReference type="InterPro" id="IPR027417">
    <property type="entry name" value="P-loop_NTPase"/>
</dbReference>
<dbReference type="EMBL" id="PXYX01000001">
    <property type="protein sequence ID" value="PSR29883.1"/>
    <property type="molecule type" value="Genomic_DNA"/>
</dbReference>
<protein>
    <recommendedName>
        <fullName evidence="6">Chromosome partition protein Smc</fullName>
    </recommendedName>
</protein>
<dbReference type="SMART" id="SM00968">
    <property type="entry name" value="SMC_hinge"/>
    <property type="match status" value="1"/>
</dbReference>
<feature type="coiled-coil region" evidence="6">
    <location>
        <begin position="672"/>
        <end position="706"/>
    </location>
</feature>
<dbReference type="GO" id="GO:0007062">
    <property type="term" value="P:sister chromatid cohesion"/>
    <property type="evidence" value="ECO:0007669"/>
    <property type="project" value="InterPro"/>
</dbReference>
<dbReference type="Pfam" id="PF06470">
    <property type="entry name" value="SMC_hinge"/>
    <property type="match status" value="1"/>
</dbReference>
<evidence type="ECO:0000256" key="2">
    <source>
        <dbReference type="ARBA" id="ARBA00022741"/>
    </source>
</evidence>
<feature type="coiled-coil region" evidence="6">
    <location>
        <begin position="183"/>
        <end position="210"/>
    </location>
</feature>
<feature type="binding site" evidence="6">
    <location>
        <begin position="35"/>
        <end position="42"/>
    </location>
    <ligand>
        <name>ATP</name>
        <dbReference type="ChEBI" id="CHEBI:30616"/>
    </ligand>
</feature>
<dbReference type="AlphaFoldDB" id="A0A2T2X5V3"/>
<dbReference type="GO" id="GO:0005694">
    <property type="term" value="C:chromosome"/>
    <property type="evidence" value="ECO:0007669"/>
    <property type="project" value="InterPro"/>
</dbReference>
<feature type="domain" description="SMC hinge" evidence="7">
    <location>
        <begin position="508"/>
        <end position="626"/>
    </location>
</feature>
<dbReference type="GO" id="GO:0003677">
    <property type="term" value="F:DNA binding"/>
    <property type="evidence" value="ECO:0007669"/>
    <property type="project" value="UniProtKB-UniRule"/>
</dbReference>
<keyword evidence="4 6" id="KW-0175">Coiled coil</keyword>
<comment type="subcellular location">
    <subcellularLocation>
        <location evidence="6">Cytoplasm</location>
    </subcellularLocation>
</comment>
<name>A0A2T2X5V3_SULTH</name>
<dbReference type="GO" id="GO:0007059">
    <property type="term" value="P:chromosome segregation"/>
    <property type="evidence" value="ECO:0007669"/>
    <property type="project" value="UniProtKB-UniRule"/>
</dbReference>
<dbReference type="SUPFAM" id="SSF52540">
    <property type="entry name" value="P-loop containing nucleoside triphosphate hydrolases"/>
    <property type="match status" value="2"/>
</dbReference>
<dbReference type="InterPro" id="IPR010935">
    <property type="entry name" value="SMC_hinge"/>
</dbReference>
<dbReference type="SUPFAM" id="SSF75553">
    <property type="entry name" value="Smc hinge domain"/>
    <property type="match status" value="1"/>
</dbReference>
<feature type="coiled-coil region" evidence="6">
    <location>
        <begin position="794"/>
        <end position="870"/>
    </location>
</feature>
<dbReference type="SUPFAM" id="SSF57997">
    <property type="entry name" value="Tropomyosin"/>
    <property type="match status" value="1"/>
</dbReference>
<dbReference type="InterPro" id="IPR011890">
    <property type="entry name" value="SMC_prok"/>
</dbReference>
<reference evidence="8 9" key="1">
    <citation type="journal article" date="2014" name="BMC Genomics">
        <title>Comparison of environmental and isolate Sulfobacillus genomes reveals diverse carbon, sulfur, nitrogen, and hydrogen metabolisms.</title>
        <authorList>
            <person name="Justice N.B."/>
            <person name="Norman A."/>
            <person name="Brown C.T."/>
            <person name="Singh A."/>
            <person name="Thomas B.C."/>
            <person name="Banfield J.F."/>
        </authorList>
    </citation>
    <scope>NUCLEOTIDE SEQUENCE [LARGE SCALE GENOMIC DNA]</scope>
    <source>
        <strain evidence="8">AMDSBA5</strain>
    </source>
</reference>
<dbReference type="Pfam" id="PF02463">
    <property type="entry name" value="SMC_N"/>
    <property type="match status" value="2"/>
</dbReference>
<keyword evidence="5 6" id="KW-0238">DNA-binding</keyword>
<dbReference type="Gene3D" id="1.20.1060.20">
    <property type="match status" value="1"/>
</dbReference>
<dbReference type="GO" id="GO:0006260">
    <property type="term" value="P:DNA replication"/>
    <property type="evidence" value="ECO:0007669"/>
    <property type="project" value="UniProtKB-UniRule"/>
</dbReference>
<dbReference type="NCBIfam" id="TIGR02168">
    <property type="entry name" value="SMC_prok_B"/>
    <property type="match status" value="1"/>
</dbReference>
<evidence type="ECO:0000256" key="4">
    <source>
        <dbReference type="ARBA" id="ARBA00023054"/>
    </source>
</evidence>
<dbReference type="GO" id="GO:0005737">
    <property type="term" value="C:cytoplasm"/>
    <property type="evidence" value="ECO:0007669"/>
    <property type="project" value="UniProtKB-SubCell"/>
</dbReference>
<keyword evidence="2 6" id="KW-0547">Nucleotide-binding</keyword>
<comment type="subunit">
    <text evidence="6">Homodimer.</text>
</comment>
<comment type="domain">
    <text evidence="6">Contains large globular domains required for ATP hydrolysis at each terminus and a third globular domain forming a flexible hinge near the middle of the molecule. These domains are separated by coiled-coil structures.</text>
</comment>
<feature type="coiled-coil region" evidence="6">
    <location>
        <begin position="236"/>
        <end position="442"/>
    </location>
</feature>
<comment type="similarity">
    <text evidence="6">Belongs to the SMC family.</text>
</comment>
<evidence type="ECO:0000256" key="6">
    <source>
        <dbReference type="HAMAP-Rule" id="MF_01894"/>
    </source>
</evidence>
<dbReference type="Gene3D" id="1.20.5.340">
    <property type="match status" value="1"/>
</dbReference>
<evidence type="ECO:0000256" key="3">
    <source>
        <dbReference type="ARBA" id="ARBA00022840"/>
    </source>
</evidence>
<comment type="function">
    <text evidence="6">Required for chromosome condensation and partitioning.</text>
</comment>
<dbReference type="InterPro" id="IPR024704">
    <property type="entry name" value="SMC"/>
</dbReference>
<evidence type="ECO:0000259" key="7">
    <source>
        <dbReference type="SMART" id="SM00968"/>
    </source>
</evidence>
<dbReference type="Proteomes" id="UP000242705">
    <property type="component" value="Unassembled WGS sequence"/>
</dbReference>
<proteinExistence type="inferred from homology"/>
<dbReference type="GO" id="GO:0005524">
    <property type="term" value="F:ATP binding"/>
    <property type="evidence" value="ECO:0007669"/>
    <property type="project" value="UniProtKB-UniRule"/>
</dbReference>
<dbReference type="GO" id="GO:0030261">
    <property type="term" value="P:chromosome condensation"/>
    <property type="evidence" value="ECO:0007669"/>
    <property type="project" value="InterPro"/>
</dbReference>
<dbReference type="GO" id="GO:0016887">
    <property type="term" value="F:ATP hydrolysis activity"/>
    <property type="evidence" value="ECO:0007669"/>
    <property type="project" value="InterPro"/>
</dbReference>
<organism evidence="8 9">
    <name type="scientific">Sulfobacillus thermosulfidooxidans</name>
    <dbReference type="NCBI Taxonomy" id="28034"/>
    <lineage>
        <taxon>Bacteria</taxon>
        <taxon>Bacillati</taxon>
        <taxon>Bacillota</taxon>
        <taxon>Clostridia</taxon>
        <taxon>Eubacteriales</taxon>
        <taxon>Clostridiales Family XVII. Incertae Sedis</taxon>
        <taxon>Sulfobacillus</taxon>
    </lineage>
</organism>
<comment type="caution">
    <text evidence="8">The sequence shown here is derived from an EMBL/GenBank/DDBJ whole genome shotgun (WGS) entry which is preliminary data.</text>
</comment>
<evidence type="ECO:0000313" key="9">
    <source>
        <dbReference type="Proteomes" id="UP000242705"/>
    </source>
</evidence>
<dbReference type="Gene3D" id="3.30.70.1620">
    <property type="match status" value="1"/>
</dbReference>
<accession>A0A2T2X5V3</accession>
<evidence type="ECO:0000313" key="8">
    <source>
        <dbReference type="EMBL" id="PSR29883.1"/>
    </source>
</evidence>
<dbReference type="HAMAP" id="MF_01894">
    <property type="entry name" value="Smc_prok"/>
    <property type="match status" value="1"/>
</dbReference>
<keyword evidence="3 6" id="KW-0067">ATP-binding</keyword>
<feature type="coiled-coil region" evidence="6">
    <location>
        <begin position="953"/>
        <end position="984"/>
    </location>
</feature>
<dbReference type="InterPro" id="IPR003395">
    <property type="entry name" value="RecF/RecN/SMC_N"/>
</dbReference>
<dbReference type="PIRSF" id="PIRSF005719">
    <property type="entry name" value="SMC"/>
    <property type="match status" value="1"/>
</dbReference>
<sequence>MDSMYLKSITLYGFKSFAQDTRIALEPGISVIVGPNGGGKSNVIDAIRWALGEQRVKELRAERWEDLLHAGNRSQRAKMAEVTLLFDNHDGEMEKWPDSLAVTRRYYLSGDSEYLLNGRAVRLKDIVDLFLDSGIGRFNYAIIGQGRVEAALLMKPKERLEQLEEAAGISRYKVKRKETLQHLTDVERNLDRLGDLIADVRQQKDAIAEEARIEKEYLELQHRHSELQMRYQLTQYDLAMREKQEWQETLQTLLAQRQSLQEELQMLQIKQEEVANKRQVMLHELEAVQGGLETRKHSLATVETRVARLEAELEGLEREANGLKQQAQWVAQQLDELDEKYPQHALDAKIEPDSGADKELQDMEKNVQALQYALNESVRERNQLEQNLQDLENQQQELEKRLARLEGTFQIASTNEDLLSRLESLEQEERELQLEWEKAQKTQNVLSEKRQTLQGELAKIVASINSSQKTLWELQAQVKAMKSLEDQAETLPLSVRAVLQARKTHHLEGILGTLSSLITVPVDYSQAIDIALGAQRHDLVTETEWHARQVIEWLKRQRAGRVTILPLDQIRAASIPDRDRALNQQKGVVGWAIDHIDFDERIYPAVSYVLGRVLLIESLDVANAIGRLHQFRYKMVTLDGQVILSGGAISGGSDRGRSNHFPQKTAALVEQINALTQSVARQQQRREELEGQIAESQRQGEEAQLVVTRYAERLNHLRALLEGGKWNKDRVQELLASLADHRTRIREAKQALEQKIHHTHTIDQELAALKEAYNAHRQAYLSSQQVQSHRLELLARYVEEKQRLTQQAQEIDQRRQQLSTQMDEVLRALSAYRVERENMIERIDIESQRIQEYQKTLTQMDHDLQQLGSRIRSIDSEDRKMSGRITYIEQQLLKTTTRWDGYEPPKVDPLPDEEIPRAKTLLDEWQSALDQLGPIRPGVYALFTQLEERLGYLESERHDVELAKNELRETLRQIDNEVDARLAETASQVEEAFKQACLSLLGGEGGFRWIQGDERGIELWIRPPGKKPSTMTLLSGGEKALGGIAWLFALLSVRPSPFVVLDEVEAALDEANAQKVAQYIRAHHGRTQYVIVTHHKSTMTIADALWGVAGDGQGRSRLVSVRIEHTPLAEEG</sequence>
<dbReference type="PANTHER" id="PTHR43977">
    <property type="entry name" value="STRUCTURAL MAINTENANCE OF CHROMOSOMES PROTEIN 3"/>
    <property type="match status" value="1"/>
</dbReference>
<evidence type="ECO:0000256" key="1">
    <source>
        <dbReference type="ARBA" id="ARBA00022490"/>
    </source>
</evidence>
<dbReference type="InterPro" id="IPR036277">
    <property type="entry name" value="SMC_hinge_sf"/>
</dbReference>
<evidence type="ECO:0000256" key="5">
    <source>
        <dbReference type="ARBA" id="ARBA00023125"/>
    </source>
</evidence>
<dbReference type="Gene3D" id="3.40.50.300">
    <property type="entry name" value="P-loop containing nucleotide triphosphate hydrolases"/>
    <property type="match status" value="2"/>
</dbReference>
<keyword evidence="1 6" id="KW-0963">Cytoplasm</keyword>